<reference evidence="2 3" key="1">
    <citation type="submission" date="2016-05" db="EMBL/GenBank/DDBJ databases">
        <title>Microbial solvent formation.</title>
        <authorList>
            <person name="Poehlein A."/>
            <person name="Montoya Solano J.D."/>
            <person name="Flitsch S."/>
            <person name="Krabben P."/>
            <person name="Duerre P."/>
            <person name="Daniel R."/>
        </authorList>
    </citation>
    <scope>NUCLEOTIDE SEQUENCE [LARGE SCALE GENOMIC DNA]</scope>
    <source>
        <strain evidence="2 3">L1-8</strain>
    </source>
</reference>
<accession>A0A1S8NIE4</accession>
<keyword evidence="2" id="KW-0456">Lyase</keyword>
<dbReference type="PANTHER" id="PTHR43000">
    <property type="entry name" value="DTDP-D-GLUCOSE 4,6-DEHYDRATASE-RELATED"/>
    <property type="match status" value="1"/>
</dbReference>
<dbReference type="NCBIfam" id="TIGR02622">
    <property type="entry name" value="CDP_4_6_dhtase"/>
    <property type="match status" value="1"/>
</dbReference>
<organism evidence="2 3">
    <name type="scientific">Clostridium saccharobutylicum</name>
    <dbReference type="NCBI Taxonomy" id="169679"/>
    <lineage>
        <taxon>Bacteria</taxon>
        <taxon>Bacillati</taxon>
        <taxon>Bacillota</taxon>
        <taxon>Clostridia</taxon>
        <taxon>Eubacteriales</taxon>
        <taxon>Clostridiaceae</taxon>
        <taxon>Clostridium</taxon>
    </lineage>
</organism>
<dbReference type="InterPro" id="IPR036291">
    <property type="entry name" value="NAD(P)-bd_dom_sf"/>
</dbReference>
<dbReference type="SUPFAM" id="SSF51735">
    <property type="entry name" value="NAD(P)-binding Rossmann-fold domains"/>
    <property type="match status" value="1"/>
</dbReference>
<dbReference type="EC" id="4.2.1.45" evidence="2"/>
<dbReference type="AlphaFoldDB" id="A0A1S8NIE4"/>
<dbReference type="InterPro" id="IPR013445">
    <property type="entry name" value="CDP_4_6_deHydtase"/>
</dbReference>
<dbReference type="Pfam" id="PF16363">
    <property type="entry name" value="GDP_Man_Dehyd"/>
    <property type="match status" value="1"/>
</dbReference>
<evidence type="ECO:0000313" key="3">
    <source>
        <dbReference type="Proteomes" id="UP000191154"/>
    </source>
</evidence>
<dbReference type="CDD" id="cd05252">
    <property type="entry name" value="CDP_GD_SDR_e"/>
    <property type="match status" value="1"/>
</dbReference>
<dbReference type="InterPro" id="IPR016040">
    <property type="entry name" value="NAD(P)-bd_dom"/>
</dbReference>
<feature type="domain" description="NAD(P)-binding" evidence="1">
    <location>
        <begin position="11"/>
        <end position="320"/>
    </location>
</feature>
<gene>
    <name evidence="2" type="primary">rfbG</name>
    <name evidence="2" type="ORF">CLOSAC_05270</name>
</gene>
<comment type="caution">
    <text evidence="2">The sequence shown here is derived from an EMBL/GenBank/DDBJ whole genome shotgun (WGS) entry which is preliminary data.</text>
</comment>
<dbReference type="RefSeq" id="WP_077863990.1">
    <property type="nucleotide sequence ID" value="NZ_LZYZ01000001.1"/>
</dbReference>
<dbReference type="Proteomes" id="UP000191154">
    <property type="component" value="Unassembled WGS sequence"/>
</dbReference>
<proteinExistence type="predicted"/>
<dbReference type="GO" id="GO:0047733">
    <property type="term" value="F:CDP-glucose 4,6-dehydratase activity"/>
    <property type="evidence" value="ECO:0007669"/>
    <property type="project" value="UniProtKB-EC"/>
</dbReference>
<name>A0A1S8NIE4_CLOSA</name>
<dbReference type="Gene3D" id="3.40.50.720">
    <property type="entry name" value="NAD(P)-binding Rossmann-like Domain"/>
    <property type="match status" value="1"/>
</dbReference>
<evidence type="ECO:0000313" key="2">
    <source>
        <dbReference type="EMBL" id="OOM16256.1"/>
    </source>
</evidence>
<protein>
    <submittedName>
        <fullName evidence="2">CDP-glucose 4,6-dehydratase</fullName>
        <ecNumber evidence="2">4.2.1.45</ecNumber>
    </submittedName>
</protein>
<dbReference type="Gene3D" id="3.90.25.10">
    <property type="entry name" value="UDP-galactose 4-epimerase, domain 1"/>
    <property type="match status" value="1"/>
</dbReference>
<sequence length="361" mass="40975">MLDFYKNKKVFITGHTGFKGSWLCEILTIAGADITGFSLLPNTDPSLFDIFNIKDKVNSINGDIRDLEKMKRVMCKFKPDIVFHLAAQPIVRESYKNPVYTFETNVMGTVNLLESIRNCESVRSVVNITTDKVYKNNEWDWGYRENEKLNGFDPYSNSKSCSELVTSSYNNSFFKHNSNVSLSTARAGNVIGGGDFSIDRIIPDCVRAIIKGEDIVLRNPYSIRPYQHVFEPLNAYLLIAQQQYDDKSIEGSYNVGPNEEGCITTGNLADMFCESWGTVNWINKAEINAVHEAEFLKLDCSKIKNIIGWHPKMNIDKAVKLTVEWTKAYFSGENIKKVSEEQIKAYFAGKNINKSSIKNRI</sequence>
<evidence type="ECO:0000259" key="1">
    <source>
        <dbReference type="Pfam" id="PF16363"/>
    </source>
</evidence>
<dbReference type="EMBL" id="LZYZ01000001">
    <property type="protein sequence ID" value="OOM16256.1"/>
    <property type="molecule type" value="Genomic_DNA"/>
</dbReference>